<protein>
    <submittedName>
        <fullName evidence="2">Uncharacterized protein</fullName>
    </submittedName>
</protein>
<feature type="region of interest" description="Disordered" evidence="1">
    <location>
        <begin position="831"/>
        <end position="861"/>
    </location>
</feature>
<sequence length="861" mass="97582">QFVDRQSVVAKTAGCETHFEPAAHPVVVNGVGKGGQQAAHQAVVPIQLNEEPAEFRAPCLMGDGAGVPALRGLRSQRQSRAIIDTGGNAVLIPGPGGFSMTLSPGSKVIRCENAISGHMMIPVSDFEEQDKEMIKSSTKWVLYGACCQLDSSGAAYHYEHYRYTVNLEDDSRRRRLFETVFGSYLLYCTVERFYCSYERFAARPPGAGDHNLYHVREIFSGSCKFTEKNKAAGMHTRSPVDLTTKWNLLWRTHQLELLRQVREEPAQAMWLDPPGAATGTGSAKDHELARYVTELVRTQLDSGLHVVIVTTASSHFWKHAELQPLLTYERLKHWKYSWCGLGAVDPLTGRPWHRLRRVLSTIDLPHLCLGWPVGSYRAQCCQLAHLHQATRKRFQSSNALDRNKASREYPERVIMAARLDLMKFLQLRSEESEKYNQSVVTKTKKRAKPTLVLPDECSGDCGDDFTPLLMKDKHGEFSQERHAERVAAVASFTVMRATQADEIYYIDDEIDDPAGTKCYHEDSLRDFEHYLVETTIATMEIYGGEAGTTRSSARLGLRGGQKEDVRQLWYYIIKCRPRVIVMAPPCTAFSPWSQVRRHRPRSQNTWHRNRAIGEKLARLAAQVAEHRASQGSLFIVKNSYASEMWKLPYWEALLGRDDVHSIKIQMCADGLSDPFDEHRVRLIRKDTLIDANRPEIIRPLRILRCPGASPQHVHQINENGRSPYTQVWPKRLCQLLARGIKCAFDMQPVEAHPTAEELAVAGCLAYRRRQRKDDPTHTRVVGECLYPDIPAAAARSVWNRRFTCPSCKVKANRWGPRHTFKGNECRWSSKQIEEREKAAPRVPAGDVTEPKSSERAEPPPR</sequence>
<reference evidence="2" key="1">
    <citation type="submission" date="2023-10" db="EMBL/GenBank/DDBJ databases">
        <authorList>
            <person name="Chen Y."/>
            <person name="Shah S."/>
            <person name="Dougan E. K."/>
            <person name="Thang M."/>
            <person name="Chan C."/>
        </authorList>
    </citation>
    <scope>NUCLEOTIDE SEQUENCE [LARGE SCALE GENOMIC DNA]</scope>
</reference>
<dbReference type="Proteomes" id="UP001189429">
    <property type="component" value="Unassembled WGS sequence"/>
</dbReference>
<feature type="non-terminal residue" evidence="2">
    <location>
        <position position="861"/>
    </location>
</feature>
<dbReference type="EMBL" id="CAUYUJ010017427">
    <property type="protein sequence ID" value="CAK0874738.1"/>
    <property type="molecule type" value="Genomic_DNA"/>
</dbReference>
<evidence type="ECO:0000256" key="1">
    <source>
        <dbReference type="SAM" id="MobiDB-lite"/>
    </source>
</evidence>
<keyword evidence="3" id="KW-1185">Reference proteome</keyword>
<gene>
    <name evidence="2" type="ORF">PCOR1329_LOCUS59550</name>
</gene>
<feature type="compositionally biased region" description="Basic and acidic residues" evidence="1">
    <location>
        <begin position="848"/>
        <end position="861"/>
    </location>
</feature>
<evidence type="ECO:0000313" key="2">
    <source>
        <dbReference type="EMBL" id="CAK0874738.1"/>
    </source>
</evidence>
<name>A0ABN9VNB8_9DINO</name>
<organism evidence="2 3">
    <name type="scientific">Prorocentrum cordatum</name>
    <dbReference type="NCBI Taxonomy" id="2364126"/>
    <lineage>
        <taxon>Eukaryota</taxon>
        <taxon>Sar</taxon>
        <taxon>Alveolata</taxon>
        <taxon>Dinophyceae</taxon>
        <taxon>Prorocentrales</taxon>
        <taxon>Prorocentraceae</taxon>
        <taxon>Prorocentrum</taxon>
    </lineage>
</organism>
<proteinExistence type="predicted"/>
<accession>A0ABN9VNB8</accession>
<evidence type="ECO:0000313" key="3">
    <source>
        <dbReference type="Proteomes" id="UP001189429"/>
    </source>
</evidence>
<comment type="caution">
    <text evidence="2">The sequence shown here is derived from an EMBL/GenBank/DDBJ whole genome shotgun (WGS) entry which is preliminary data.</text>
</comment>
<feature type="non-terminal residue" evidence="2">
    <location>
        <position position="1"/>
    </location>
</feature>